<keyword evidence="3" id="KW-0677">Repeat</keyword>
<dbReference type="PANTHER" id="PTHR11017">
    <property type="entry name" value="LEUCINE-RICH REPEAT-CONTAINING PROTEIN"/>
    <property type="match status" value="1"/>
</dbReference>
<dbReference type="InterPro" id="IPR042197">
    <property type="entry name" value="Apaf_helical"/>
</dbReference>
<evidence type="ECO:0000256" key="3">
    <source>
        <dbReference type="ARBA" id="ARBA00022737"/>
    </source>
</evidence>
<dbReference type="InterPro" id="IPR000157">
    <property type="entry name" value="TIR_dom"/>
</dbReference>
<dbReference type="GO" id="GO:0006952">
    <property type="term" value="P:defense response"/>
    <property type="evidence" value="ECO:0007669"/>
    <property type="project" value="InterPro"/>
</dbReference>
<dbReference type="Pfam" id="PF07725">
    <property type="entry name" value="LRR_3"/>
    <property type="match status" value="1"/>
</dbReference>
<dbReference type="GO" id="GO:0061809">
    <property type="term" value="F:NAD+ nucleosidase activity, cyclic ADP-ribose generating"/>
    <property type="evidence" value="ECO:0007669"/>
    <property type="project" value="UniProtKB-EC"/>
</dbReference>
<keyword evidence="4" id="KW-0378">Hydrolase</keyword>
<dbReference type="SUPFAM" id="SSF52200">
    <property type="entry name" value="Toll/Interleukin receptor TIR domain"/>
    <property type="match status" value="1"/>
</dbReference>
<dbReference type="Gene3D" id="1.10.8.430">
    <property type="entry name" value="Helical domain of apoptotic protease-activating factors"/>
    <property type="match status" value="1"/>
</dbReference>
<feature type="domain" description="TIR" evidence="7">
    <location>
        <begin position="15"/>
        <end position="177"/>
    </location>
</feature>
<organism evidence="8 9">
    <name type="scientific">Vigna mungo</name>
    <name type="common">Black gram</name>
    <name type="synonym">Phaseolus mungo</name>
    <dbReference type="NCBI Taxonomy" id="3915"/>
    <lineage>
        <taxon>Eukaryota</taxon>
        <taxon>Viridiplantae</taxon>
        <taxon>Streptophyta</taxon>
        <taxon>Embryophyta</taxon>
        <taxon>Tracheophyta</taxon>
        <taxon>Spermatophyta</taxon>
        <taxon>Magnoliopsida</taxon>
        <taxon>eudicotyledons</taxon>
        <taxon>Gunneridae</taxon>
        <taxon>Pentapetalae</taxon>
        <taxon>rosids</taxon>
        <taxon>fabids</taxon>
        <taxon>Fabales</taxon>
        <taxon>Fabaceae</taxon>
        <taxon>Papilionoideae</taxon>
        <taxon>50 kb inversion clade</taxon>
        <taxon>NPAAA clade</taxon>
        <taxon>indigoferoid/millettioid clade</taxon>
        <taxon>Phaseoleae</taxon>
        <taxon>Vigna</taxon>
    </lineage>
</organism>
<dbReference type="SMART" id="SM00255">
    <property type="entry name" value="TIR"/>
    <property type="match status" value="1"/>
</dbReference>
<dbReference type="SUPFAM" id="SSF52540">
    <property type="entry name" value="P-loop containing nucleoside triphosphate hydrolases"/>
    <property type="match status" value="1"/>
</dbReference>
<accession>A0AAQ3N7C1</accession>
<dbReference type="InterPro" id="IPR002182">
    <property type="entry name" value="NB-ARC"/>
</dbReference>
<dbReference type="Pfam" id="PF23282">
    <property type="entry name" value="WHD_ROQ1"/>
    <property type="match status" value="1"/>
</dbReference>
<reference evidence="8 9" key="1">
    <citation type="journal article" date="2023" name="Life. Sci Alliance">
        <title>Evolutionary insights into 3D genome organization and epigenetic landscape of Vigna mungo.</title>
        <authorList>
            <person name="Junaid A."/>
            <person name="Singh B."/>
            <person name="Bhatia S."/>
        </authorList>
    </citation>
    <scope>NUCLEOTIDE SEQUENCE [LARGE SCALE GENOMIC DNA]</scope>
    <source>
        <strain evidence="8">Urdbean</strain>
    </source>
</reference>
<sequence length="1118" mass="127971">MACNKSQRSSSSHTKNFDVFVSFRGADTRNGFTNHLFAALQRKGVVAFRDDQTIQKGDFLESELLLAIEGSRVFIVVFSKDYASSTWCMKELTKIVDWIEVTGRSLLPIFYDVTPSEVRKQSGEFSKAFSEHEERFKDDLEMVKGWRAALKTSCDRCGWDVQNKQQYEEIENVVEEVINILSRNQIWNFGDDLVDMHSRLKKLEELLDLSANDIVHLVGICGMGGIGKTTLATALFNKISPQFNACCYLDDLSKIYCNFGAASAQKQLLCQALNQGNIEIHNASHGTMLIRTRLCHLKALVVVDNVDQVEQLKKLGLQSEYLGAGSRIIIISRNCRILQNYGVNKVYEVQVLDKTQSLQLLRKKAFRSNDIGKEHEGLTLDILKYVNGLPLAIEVLGSFLLDRDVCEWRSALTRMEENPSKDIMDVLRISYDGLENIEKEIFLDIACFFSDNNSYSWEPAVMKLLDYRQCYPDIGMKVLIEKSLISCQNATIKMHDLLKELGKSIVREKAPKEPRKWSRLWNYKDLQKVMKINKEAENVEAIFIEQHQKEFLQGRIRVDALSKMDHLEMLILRNVNYYGTLNFVSNELRYLVWDHFPWLSLPSTFFADQLVELILHHSNIKQLWEGKKCLPNLRNLDLRHSKNLIEVPDLSEVPRLTDLNLEGCIQLVHIHPSLGILRDLRSLSLKSCKNLIEVSDLSEVSCLTSLNLEGCIEVVHIDPSIGILRELRYLNLKDCKNLVLNLNILFGISSLKTLNISGCSKLLNSKMLMDPSDTKHLEKVDKNTNIIQLPTSSVYKLLMLPFHLFYPPKPQDSLGLLSSSLSFSVPCLCYLDISFCNLLQIPDEIGNLRSLKELNLVGNKFVTLPSTIKQLSNLRCLNLTHCKELKYLPELPTIQEKTIDGCDRRLYTFDCPKLSDLEHCYSIVFSWMTKNLEVYLDPQMEIVIPGSEIPKWFSKQKAGTSISMDPSAVIDDPNWIGVSICVLFVTHEGPMNMDEINYPTNATLFYGVNNVINFGPKRYSGVSIIFKKDLVTVGLDYLLIVFYSRQEFIHLLNEHSDTMHDLQAVKFETMVKSLPGLRFMVKNCGYRLVFKEDLQQFNSNKFFNRNSSSRKRKLLTSE</sequence>
<comment type="catalytic activity">
    <reaction evidence="6">
        <text>NAD(+) + H2O = ADP-D-ribose + nicotinamide + H(+)</text>
        <dbReference type="Rhea" id="RHEA:16301"/>
        <dbReference type="ChEBI" id="CHEBI:15377"/>
        <dbReference type="ChEBI" id="CHEBI:15378"/>
        <dbReference type="ChEBI" id="CHEBI:17154"/>
        <dbReference type="ChEBI" id="CHEBI:57540"/>
        <dbReference type="ChEBI" id="CHEBI:57967"/>
        <dbReference type="EC" id="3.2.2.6"/>
    </reaction>
    <physiologicalReaction direction="left-to-right" evidence="6">
        <dbReference type="Rhea" id="RHEA:16302"/>
    </physiologicalReaction>
</comment>
<dbReference type="InterPro" id="IPR027417">
    <property type="entry name" value="P-loop_NTPase"/>
</dbReference>
<evidence type="ECO:0000256" key="2">
    <source>
        <dbReference type="ARBA" id="ARBA00022614"/>
    </source>
</evidence>
<evidence type="ECO:0000256" key="1">
    <source>
        <dbReference type="ARBA" id="ARBA00011982"/>
    </source>
</evidence>
<dbReference type="Gene3D" id="3.80.10.10">
    <property type="entry name" value="Ribonuclease Inhibitor"/>
    <property type="match status" value="3"/>
</dbReference>
<keyword evidence="9" id="KW-1185">Reference proteome</keyword>
<dbReference type="SUPFAM" id="SSF52058">
    <property type="entry name" value="L domain-like"/>
    <property type="match status" value="1"/>
</dbReference>
<gene>
    <name evidence="8" type="ORF">V8G54_025048</name>
</gene>
<dbReference type="FunFam" id="3.40.50.10140:FF:000007">
    <property type="entry name" value="Disease resistance protein (TIR-NBS-LRR class)"/>
    <property type="match status" value="1"/>
</dbReference>
<dbReference type="InterPro" id="IPR044974">
    <property type="entry name" value="Disease_R_plants"/>
</dbReference>
<evidence type="ECO:0000313" key="9">
    <source>
        <dbReference type="Proteomes" id="UP001374535"/>
    </source>
</evidence>
<keyword evidence="5" id="KW-0520">NAD</keyword>
<dbReference type="InterPro" id="IPR045344">
    <property type="entry name" value="C-JID"/>
</dbReference>
<dbReference type="Gene3D" id="3.40.50.300">
    <property type="entry name" value="P-loop containing nucleotide triphosphate hydrolases"/>
    <property type="match status" value="1"/>
</dbReference>
<dbReference type="PRINTS" id="PR00364">
    <property type="entry name" value="DISEASERSIST"/>
</dbReference>
<dbReference type="InterPro" id="IPR011713">
    <property type="entry name" value="Leu-rich_rpt_3"/>
</dbReference>
<protein>
    <recommendedName>
        <fullName evidence="1">ADP-ribosyl cyclase/cyclic ADP-ribose hydrolase</fullName>
        <ecNumber evidence="1">3.2.2.6</ecNumber>
    </recommendedName>
</protein>
<dbReference type="PANTHER" id="PTHR11017:SF259">
    <property type="entry name" value="ADP-RIBOSYL CYCLASE_CYCLIC ADP-RIBOSE HYDROLASE"/>
    <property type="match status" value="1"/>
</dbReference>
<evidence type="ECO:0000256" key="6">
    <source>
        <dbReference type="ARBA" id="ARBA00047304"/>
    </source>
</evidence>
<dbReference type="Pfam" id="PF01582">
    <property type="entry name" value="TIR"/>
    <property type="match status" value="1"/>
</dbReference>
<dbReference type="GO" id="GO:0007165">
    <property type="term" value="P:signal transduction"/>
    <property type="evidence" value="ECO:0007669"/>
    <property type="project" value="InterPro"/>
</dbReference>
<dbReference type="EC" id="3.2.2.6" evidence="1"/>
<dbReference type="EMBL" id="CP144694">
    <property type="protein sequence ID" value="WVZ04242.1"/>
    <property type="molecule type" value="Genomic_DNA"/>
</dbReference>
<evidence type="ECO:0000313" key="8">
    <source>
        <dbReference type="EMBL" id="WVZ04242.1"/>
    </source>
</evidence>
<dbReference type="Gene3D" id="3.40.50.10140">
    <property type="entry name" value="Toll/interleukin-1 receptor homology (TIR) domain"/>
    <property type="match status" value="1"/>
</dbReference>
<dbReference type="InterPro" id="IPR035897">
    <property type="entry name" value="Toll_tir_struct_dom_sf"/>
</dbReference>
<dbReference type="Pfam" id="PF00931">
    <property type="entry name" value="NB-ARC"/>
    <property type="match status" value="1"/>
</dbReference>
<evidence type="ECO:0000256" key="4">
    <source>
        <dbReference type="ARBA" id="ARBA00022801"/>
    </source>
</evidence>
<dbReference type="Pfam" id="PF20160">
    <property type="entry name" value="C-JID"/>
    <property type="match status" value="1"/>
</dbReference>
<dbReference type="GO" id="GO:0043531">
    <property type="term" value="F:ADP binding"/>
    <property type="evidence" value="ECO:0007669"/>
    <property type="project" value="InterPro"/>
</dbReference>
<dbReference type="InterPro" id="IPR058192">
    <property type="entry name" value="WHD_ROQ1-like"/>
</dbReference>
<dbReference type="InterPro" id="IPR032675">
    <property type="entry name" value="LRR_dom_sf"/>
</dbReference>
<name>A0AAQ3N7C1_VIGMU</name>
<dbReference type="Proteomes" id="UP001374535">
    <property type="component" value="Chromosome 7"/>
</dbReference>
<proteinExistence type="predicted"/>
<evidence type="ECO:0000259" key="7">
    <source>
        <dbReference type="PROSITE" id="PS50104"/>
    </source>
</evidence>
<evidence type="ECO:0000256" key="5">
    <source>
        <dbReference type="ARBA" id="ARBA00023027"/>
    </source>
</evidence>
<dbReference type="AlphaFoldDB" id="A0AAQ3N7C1"/>
<keyword evidence="2" id="KW-0433">Leucine-rich repeat</keyword>
<dbReference type="PROSITE" id="PS50104">
    <property type="entry name" value="TIR"/>
    <property type="match status" value="1"/>
</dbReference>